<organism evidence="4">
    <name type="scientific">freshwater metagenome</name>
    <dbReference type="NCBI Taxonomy" id="449393"/>
    <lineage>
        <taxon>unclassified sequences</taxon>
        <taxon>metagenomes</taxon>
        <taxon>ecological metagenomes</taxon>
    </lineage>
</organism>
<dbReference type="EMBL" id="CAFBQJ010000219">
    <property type="protein sequence ID" value="CAB5054023.1"/>
    <property type="molecule type" value="Genomic_DNA"/>
</dbReference>
<accession>A0A6J7VVT0</accession>
<protein>
    <submittedName>
        <fullName evidence="4">Unannotated protein</fullName>
    </submittedName>
</protein>
<evidence type="ECO:0000259" key="2">
    <source>
        <dbReference type="Pfam" id="PF14020"/>
    </source>
</evidence>
<evidence type="ECO:0000313" key="4">
    <source>
        <dbReference type="EMBL" id="CAB5125895.1"/>
    </source>
</evidence>
<keyword evidence="1" id="KW-0812">Transmembrane</keyword>
<evidence type="ECO:0000313" key="3">
    <source>
        <dbReference type="EMBL" id="CAB5054023.1"/>
    </source>
</evidence>
<sequence>MGFSYRKRVRTGKRSWLNISKRGISGSGRMGPFTINSRGRTSFRLGRGLSYRGGCASVMVFAVGASAALTVLISRV</sequence>
<dbReference type="EMBL" id="CAFBRX010000097">
    <property type="protein sequence ID" value="CAB5125895.1"/>
    <property type="molecule type" value="Genomic_DNA"/>
</dbReference>
<reference evidence="4" key="1">
    <citation type="submission" date="2020-05" db="EMBL/GenBank/DDBJ databases">
        <authorList>
            <person name="Chiriac C."/>
            <person name="Salcher M."/>
            <person name="Ghai R."/>
            <person name="Kavagutti S V."/>
        </authorList>
    </citation>
    <scope>NUCLEOTIDE SEQUENCE</scope>
</reference>
<gene>
    <name evidence="3" type="ORF">UFOPK4275_01096</name>
    <name evidence="4" type="ORF">UFOPK4422_01001</name>
</gene>
<proteinExistence type="predicted"/>
<feature type="transmembrane region" description="Helical" evidence="1">
    <location>
        <begin position="49"/>
        <end position="73"/>
    </location>
</feature>
<keyword evidence="1" id="KW-1133">Transmembrane helix</keyword>
<name>A0A6J7VVT0_9ZZZZ</name>
<keyword evidence="1" id="KW-0472">Membrane</keyword>
<feature type="domain" description="DUF4236" evidence="2">
    <location>
        <begin position="3"/>
        <end position="52"/>
    </location>
</feature>
<dbReference type="InterPro" id="IPR025330">
    <property type="entry name" value="DUF4236"/>
</dbReference>
<dbReference type="AlphaFoldDB" id="A0A6J7VVT0"/>
<evidence type="ECO:0000256" key="1">
    <source>
        <dbReference type="SAM" id="Phobius"/>
    </source>
</evidence>
<dbReference type="Pfam" id="PF14020">
    <property type="entry name" value="DUF4236"/>
    <property type="match status" value="1"/>
</dbReference>